<dbReference type="Pfam" id="PF00015">
    <property type="entry name" value="MCPsignal"/>
    <property type="match status" value="1"/>
</dbReference>
<feature type="domain" description="HAMP" evidence="9">
    <location>
        <begin position="345"/>
        <end position="398"/>
    </location>
</feature>
<dbReference type="RefSeq" id="WP_171650194.1">
    <property type="nucleotide sequence ID" value="NZ_WHOD01000009.1"/>
</dbReference>
<dbReference type="Gene3D" id="1.10.287.950">
    <property type="entry name" value="Methyl-accepting chemotaxis protein"/>
    <property type="match status" value="1"/>
</dbReference>
<dbReference type="InterPro" id="IPR003660">
    <property type="entry name" value="HAMP_dom"/>
</dbReference>
<sequence>MTWYRNLKLSIKLSITVGLVLLLVFSGLIYTNLDQLYKVSLEKGEYQAQEAGLNFSGAFQDELLDIQGTLETLSGTLLDARTQKKQTREDIVEMLRHRIEEQENILGLYTLWEPNAWDNNDKLNINRKPYDDATGRFMPYLLRNDGSITIEALHDYDKDGAGDYYQIPKRTKKLTLLEPYVYNAGGKEVLMTSIIYPIVDKQSGFLGIIGMDLSLDKLQQKAEVEKPLGGYVSIISNKGSYVAHGTSKEWINKPYADNPEKTAAWEAIKKLGKYRYYSENSQGTTVLRLIEPLHLTGSNETWYIETIVSKERILETYQKNMTISITIAIVSLLIIGALLALIIRVAVVQRIQAVSSLLERLSEGDFTKSLEMKPSKDEFGVMAVHFNNMIAKLRAMLQLVSDISMSVGATSQQLTASAEQTGRAAETITEAIQEVAAGAEIQESNASDTSTAMTEMATGVQRIAESTLSVTESAKDVTLQTDEGNKQIQDAVSQMNVVRSTVGQSQEAIRQLGIRSEEIGTIITMITGISTQTNLLALNAGIEAARVGEHGKGFAVVAMEVRKLAEQSRAAAEQIADLIGSMREETRKAVDAMERGTSEVEKGVQSVSESGERFASITKEMTNVNVQIQEVSAAAEQMSASCEEVSATVDQLAHIAREAAQNSQGVAAASEEQLASMQEISSSSAALSGMVQELLDQLSHFKV</sequence>
<evidence type="ECO:0000256" key="4">
    <source>
        <dbReference type="ARBA" id="ARBA00023224"/>
    </source>
</evidence>
<comment type="similarity">
    <text evidence="5">Belongs to the methyl-accepting chemotaxis (MCP) protein family.</text>
</comment>
<keyword evidence="2" id="KW-1003">Cell membrane</keyword>
<comment type="caution">
    <text evidence="10">The sequence shown here is derived from an EMBL/GenBank/DDBJ whole genome shotgun (WGS) entry which is preliminary data.</text>
</comment>
<reference evidence="10" key="1">
    <citation type="submission" date="2019-10" db="EMBL/GenBank/DDBJ databases">
        <title>Description of Paenibacillus glebae sp. nov.</title>
        <authorList>
            <person name="Carlier A."/>
            <person name="Qi S."/>
        </authorList>
    </citation>
    <scope>NUCLEOTIDE SEQUENCE</scope>
    <source>
        <strain evidence="10">LMG 31456</strain>
    </source>
</reference>
<keyword evidence="3 7" id="KW-0472">Membrane</keyword>
<keyword evidence="7" id="KW-1133">Transmembrane helix</keyword>
<name>A0A972JXZ3_9BACL</name>
<gene>
    <name evidence="10" type="ORF">GC093_02035</name>
</gene>
<dbReference type="Proteomes" id="UP000641588">
    <property type="component" value="Unassembled WGS sequence"/>
</dbReference>
<dbReference type="SMART" id="SM00304">
    <property type="entry name" value="HAMP"/>
    <property type="match status" value="2"/>
</dbReference>
<proteinExistence type="inferred from homology"/>
<dbReference type="PANTHER" id="PTHR32089">
    <property type="entry name" value="METHYL-ACCEPTING CHEMOTAXIS PROTEIN MCPB"/>
    <property type="match status" value="1"/>
</dbReference>
<evidence type="ECO:0000256" key="2">
    <source>
        <dbReference type="ARBA" id="ARBA00022475"/>
    </source>
</evidence>
<dbReference type="GO" id="GO:0007165">
    <property type="term" value="P:signal transduction"/>
    <property type="evidence" value="ECO:0007669"/>
    <property type="project" value="UniProtKB-KW"/>
</dbReference>
<dbReference type="Gene3D" id="3.30.450.20">
    <property type="entry name" value="PAS domain"/>
    <property type="match status" value="2"/>
</dbReference>
<evidence type="ECO:0000313" key="11">
    <source>
        <dbReference type="Proteomes" id="UP000641588"/>
    </source>
</evidence>
<evidence type="ECO:0000259" key="8">
    <source>
        <dbReference type="PROSITE" id="PS50111"/>
    </source>
</evidence>
<evidence type="ECO:0000256" key="1">
    <source>
        <dbReference type="ARBA" id="ARBA00004236"/>
    </source>
</evidence>
<dbReference type="Pfam" id="PF22673">
    <property type="entry name" value="MCP-like_PDC_1"/>
    <property type="match status" value="1"/>
</dbReference>
<keyword evidence="4 6" id="KW-0807">Transducer</keyword>
<feature type="domain" description="Methyl-accepting transducer" evidence="8">
    <location>
        <begin position="417"/>
        <end position="653"/>
    </location>
</feature>
<protein>
    <submittedName>
        <fullName evidence="10">HAMP domain-containing protein</fullName>
    </submittedName>
</protein>
<dbReference type="CDD" id="cd11386">
    <property type="entry name" value="MCP_signal"/>
    <property type="match status" value="1"/>
</dbReference>
<feature type="transmembrane region" description="Helical" evidence="7">
    <location>
        <begin position="322"/>
        <end position="347"/>
    </location>
</feature>
<keyword evidence="11" id="KW-1185">Reference proteome</keyword>
<evidence type="ECO:0000256" key="5">
    <source>
        <dbReference type="ARBA" id="ARBA00029447"/>
    </source>
</evidence>
<dbReference type="EMBL" id="WHOD01000009">
    <property type="protein sequence ID" value="NOU92016.1"/>
    <property type="molecule type" value="Genomic_DNA"/>
</dbReference>
<dbReference type="PROSITE" id="PS50111">
    <property type="entry name" value="CHEMOTAXIS_TRANSDUC_2"/>
    <property type="match status" value="1"/>
</dbReference>
<dbReference type="SMART" id="SM00283">
    <property type="entry name" value="MA"/>
    <property type="match status" value="1"/>
</dbReference>
<feature type="transmembrane region" description="Helical" evidence="7">
    <location>
        <begin position="13"/>
        <end position="33"/>
    </location>
</feature>
<dbReference type="InterPro" id="IPR004089">
    <property type="entry name" value="MCPsignal_dom"/>
</dbReference>
<dbReference type="Pfam" id="PF00672">
    <property type="entry name" value="HAMP"/>
    <property type="match status" value="1"/>
</dbReference>
<evidence type="ECO:0000256" key="6">
    <source>
        <dbReference type="PROSITE-ProRule" id="PRU00284"/>
    </source>
</evidence>
<dbReference type="PROSITE" id="PS50885">
    <property type="entry name" value="HAMP"/>
    <property type="match status" value="1"/>
</dbReference>
<evidence type="ECO:0000259" key="9">
    <source>
        <dbReference type="PROSITE" id="PS50885"/>
    </source>
</evidence>
<evidence type="ECO:0000256" key="7">
    <source>
        <dbReference type="SAM" id="Phobius"/>
    </source>
</evidence>
<dbReference type="AlphaFoldDB" id="A0A972JXZ3"/>
<dbReference type="SUPFAM" id="SSF58104">
    <property type="entry name" value="Methyl-accepting chemotaxis protein (MCP) signaling domain"/>
    <property type="match status" value="1"/>
</dbReference>
<dbReference type="GO" id="GO:0005886">
    <property type="term" value="C:plasma membrane"/>
    <property type="evidence" value="ECO:0007669"/>
    <property type="project" value="UniProtKB-SubCell"/>
</dbReference>
<evidence type="ECO:0000256" key="3">
    <source>
        <dbReference type="ARBA" id="ARBA00023136"/>
    </source>
</evidence>
<organism evidence="10 11">
    <name type="scientific">Paenibacillus foliorum</name>
    <dbReference type="NCBI Taxonomy" id="2654974"/>
    <lineage>
        <taxon>Bacteria</taxon>
        <taxon>Bacillati</taxon>
        <taxon>Bacillota</taxon>
        <taxon>Bacilli</taxon>
        <taxon>Bacillales</taxon>
        <taxon>Paenibacillaceae</taxon>
        <taxon>Paenibacillus</taxon>
    </lineage>
</organism>
<keyword evidence="7" id="KW-0812">Transmembrane</keyword>
<dbReference type="PANTHER" id="PTHR32089:SF112">
    <property type="entry name" value="LYSOZYME-LIKE PROTEIN-RELATED"/>
    <property type="match status" value="1"/>
</dbReference>
<dbReference type="CDD" id="cd06225">
    <property type="entry name" value="HAMP"/>
    <property type="match status" value="1"/>
</dbReference>
<accession>A0A972JXZ3</accession>
<comment type="subcellular location">
    <subcellularLocation>
        <location evidence="1">Cell membrane</location>
    </subcellularLocation>
</comment>
<evidence type="ECO:0000313" key="10">
    <source>
        <dbReference type="EMBL" id="NOU92016.1"/>
    </source>
</evidence>
<dbReference type="CDD" id="cd12913">
    <property type="entry name" value="PDC1_MCP_like"/>
    <property type="match status" value="1"/>
</dbReference>